<name>I3T130_LOTJA</name>
<dbReference type="AlphaFoldDB" id="I3T130"/>
<dbReference type="EMBL" id="BT146428">
    <property type="protein sequence ID" value="AFK46222.1"/>
    <property type="molecule type" value="mRNA"/>
</dbReference>
<proteinExistence type="evidence at transcript level"/>
<organism evidence="1">
    <name type="scientific">Lotus japonicus</name>
    <name type="common">Lotus corniculatus var. japonicus</name>
    <dbReference type="NCBI Taxonomy" id="34305"/>
    <lineage>
        <taxon>Eukaryota</taxon>
        <taxon>Viridiplantae</taxon>
        <taxon>Streptophyta</taxon>
        <taxon>Embryophyta</taxon>
        <taxon>Tracheophyta</taxon>
        <taxon>Spermatophyta</taxon>
        <taxon>Magnoliopsida</taxon>
        <taxon>eudicotyledons</taxon>
        <taxon>Gunneridae</taxon>
        <taxon>Pentapetalae</taxon>
        <taxon>rosids</taxon>
        <taxon>fabids</taxon>
        <taxon>Fabales</taxon>
        <taxon>Fabaceae</taxon>
        <taxon>Papilionoideae</taxon>
        <taxon>50 kb inversion clade</taxon>
        <taxon>NPAAA clade</taxon>
        <taxon>Hologalegina</taxon>
        <taxon>robinioid clade</taxon>
        <taxon>Loteae</taxon>
        <taxon>Lotus</taxon>
    </lineage>
</organism>
<reference evidence="1" key="1">
    <citation type="submission" date="2012-05" db="EMBL/GenBank/DDBJ databases">
        <authorList>
            <person name="Krishnakumar V."/>
            <person name="Cheung F."/>
            <person name="Xiao Y."/>
            <person name="Chan A."/>
            <person name="Moskal W.A."/>
            <person name="Town C.D."/>
        </authorList>
    </citation>
    <scope>NUCLEOTIDE SEQUENCE</scope>
</reference>
<sequence>MQSFAYQNFALHLSVPKKTMSATIRTEFSKKQNTKNKCSNLLSSRRVAHVASCQT</sequence>
<protein>
    <submittedName>
        <fullName evidence="1">Uncharacterized protein</fullName>
    </submittedName>
</protein>
<evidence type="ECO:0000313" key="1">
    <source>
        <dbReference type="EMBL" id="AFK46222.1"/>
    </source>
</evidence>
<accession>I3T130</accession>